<evidence type="ECO:0000313" key="2">
    <source>
        <dbReference type="EMBL" id="RCR66564.1"/>
    </source>
</evidence>
<evidence type="ECO:0008006" key="4">
    <source>
        <dbReference type="Google" id="ProtNLM"/>
    </source>
</evidence>
<name>A0A368JIR1_9BACT</name>
<accession>A0A368JIR1</accession>
<gene>
    <name evidence="2" type="ORF">DUE52_26190</name>
</gene>
<keyword evidence="3" id="KW-1185">Reference proteome</keyword>
<dbReference type="AlphaFoldDB" id="A0A368JIR1"/>
<feature type="chain" id="PRO_5016835722" description="DUF4595 domain-containing protein" evidence="1">
    <location>
        <begin position="19"/>
        <end position="305"/>
    </location>
</feature>
<dbReference type="Proteomes" id="UP000253383">
    <property type="component" value="Unassembled WGS sequence"/>
</dbReference>
<dbReference type="PROSITE" id="PS51257">
    <property type="entry name" value="PROKAR_LIPOPROTEIN"/>
    <property type="match status" value="1"/>
</dbReference>
<sequence length="305" mass="35496">MKTSFLSILFLLSLLAMALSCKKDRDLHPAEEWFTDPMNLPQPPKGCKIVKTTYKTLMLPNDQRPGVETITLEDGQKVKVGTVFTTTYSYDDPTGRLVEEYQRRLQGQYTLQRYSYTPTHLKRYKEYTSEGDKGELRGPFIEENEFALNAKGKVSIGIDYTVPLKYDEDGHLVLEGVEDNTSNQGVYNYVEGNLVLFQHESLRYTNIPAVMTFTYTYQLDRPNLPSIYNFQGKESRNLPLLERWAIKNSRDFEDGSLYQIKYQYFYNKQGFVKRRIKHGKALNPQWLIEQDPFGIAVTDYEYECP</sequence>
<comment type="caution">
    <text evidence="2">The sequence shown here is derived from an EMBL/GenBank/DDBJ whole genome shotgun (WGS) entry which is preliminary data.</text>
</comment>
<dbReference type="RefSeq" id="WP_114409043.1">
    <property type="nucleotide sequence ID" value="NZ_QOWE01000026.1"/>
</dbReference>
<evidence type="ECO:0000256" key="1">
    <source>
        <dbReference type="SAM" id="SignalP"/>
    </source>
</evidence>
<keyword evidence="1" id="KW-0732">Signal</keyword>
<evidence type="ECO:0000313" key="3">
    <source>
        <dbReference type="Proteomes" id="UP000253383"/>
    </source>
</evidence>
<organism evidence="2 3">
    <name type="scientific">Larkinella punicea</name>
    <dbReference type="NCBI Taxonomy" id="2315727"/>
    <lineage>
        <taxon>Bacteria</taxon>
        <taxon>Pseudomonadati</taxon>
        <taxon>Bacteroidota</taxon>
        <taxon>Cytophagia</taxon>
        <taxon>Cytophagales</taxon>
        <taxon>Spirosomataceae</taxon>
        <taxon>Larkinella</taxon>
    </lineage>
</organism>
<proteinExistence type="predicted"/>
<reference evidence="2 3" key="1">
    <citation type="submission" date="2018-07" db="EMBL/GenBank/DDBJ databases">
        <title>Genome analysis of Larkinella rosea.</title>
        <authorList>
            <person name="Zhou Z."/>
            <person name="Wang G."/>
        </authorList>
    </citation>
    <scope>NUCLEOTIDE SEQUENCE [LARGE SCALE GENOMIC DNA]</scope>
    <source>
        <strain evidence="3">zzj9</strain>
    </source>
</reference>
<dbReference type="EMBL" id="QOWE01000026">
    <property type="protein sequence ID" value="RCR66564.1"/>
    <property type="molecule type" value="Genomic_DNA"/>
</dbReference>
<dbReference type="OrthoDB" id="939170at2"/>
<protein>
    <recommendedName>
        <fullName evidence="4">DUF4595 domain-containing protein</fullName>
    </recommendedName>
</protein>
<feature type="signal peptide" evidence="1">
    <location>
        <begin position="1"/>
        <end position="18"/>
    </location>
</feature>